<evidence type="ECO:0000256" key="11">
    <source>
        <dbReference type="ARBA" id="ARBA00023204"/>
    </source>
</evidence>
<evidence type="ECO:0000256" key="1">
    <source>
        <dbReference type="ARBA" id="ARBA00001946"/>
    </source>
</evidence>
<evidence type="ECO:0000256" key="9">
    <source>
        <dbReference type="ARBA" id="ARBA00022842"/>
    </source>
</evidence>
<organism evidence="14 15">
    <name type="scientific">Ciona savignyi</name>
    <name type="common">Pacific transparent sea squirt</name>
    <dbReference type="NCBI Taxonomy" id="51511"/>
    <lineage>
        <taxon>Eukaryota</taxon>
        <taxon>Metazoa</taxon>
        <taxon>Chordata</taxon>
        <taxon>Tunicata</taxon>
        <taxon>Ascidiacea</taxon>
        <taxon>Phlebobranchia</taxon>
        <taxon>Cionidae</taxon>
        <taxon>Ciona</taxon>
    </lineage>
</organism>
<reference evidence="15" key="1">
    <citation type="submission" date="2003-08" db="EMBL/GenBank/DDBJ databases">
        <authorList>
            <person name="Birren B."/>
            <person name="Nusbaum C."/>
            <person name="Abebe A."/>
            <person name="Abouelleil A."/>
            <person name="Adekoya E."/>
            <person name="Ait-zahra M."/>
            <person name="Allen N."/>
            <person name="Allen T."/>
            <person name="An P."/>
            <person name="Anderson M."/>
            <person name="Anderson S."/>
            <person name="Arachchi H."/>
            <person name="Armbruster J."/>
            <person name="Bachantsang P."/>
            <person name="Baldwin J."/>
            <person name="Barry A."/>
            <person name="Bayul T."/>
            <person name="Blitshsteyn B."/>
            <person name="Bloom T."/>
            <person name="Blye J."/>
            <person name="Boguslavskiy L."/>
            <person name="Borowsky M."/>
            <person name="Boukhgalter B."/>
            <person name="Brunache A."/>
            <person name="Butler J."/>
            <person name="Calixte N."/>
            <person name="Calvo S."/>
            <person name="Camarata J."/>
            <person name="Campo K."/>
            <person name="Chang J."/>
            <person name="Cheshatsang Y."/>
            <person name="Citroen M."/>
            <person name="Collymore A."/>
            <person name="Considine T."/>
            <person name="Cook A."/>
            <person name="Cooke P."/>
            <person name="Corum B."/>
            <person name="Cuomo C."/>
            <person name="David R."/>
            <person name="Dawoe T."/>
            <person name="Degray S."/>
            <person name="Dodge S."/>
            <person name="Dooley K."/>
            <person name="Dorje P."/>
            <person name="Dorjee K."/>
            <person name="Dorris L."/>
            <person name="Duffey N."/>
            <person name="Dupes A."/>
            <person name="Elkins T."/>
            <person name="Engels R."/>
            <person name="Erickson J."/>
            <person name="Farina A."/>
            <person name="Faro S."/>
            <person name="Ferreira P."/>
            <person name="Fischer H."/>
            <person name="Fitzgerald M."/>
            <person name="Foley K."/>
            <person name="Gage D."/>
            <person name="Galagan J."/>
            <person name="Gearin G."/>
            <person name="Gnerre S."/>
            <person name="Gnirke A."/>
            <person name="Goyette A."/>
            <person name="Graham J."/>
            <person name="Grandbois E."/>
            <person name="Gyaltsen K."/>
            <person name="Hafez N."/>
            <person name="Hagopian D."/>
            <person name="Hagos B."/>
            <person name="Hall J."/>
            <person name="Hatcher B."/>
            <person name="Heller A."/>
            <person name="Higgins H."/>
            <person name="Honan T."/>
            <person name="Horn A."/>
            <person name="Houde N."/>
            <person name="Hughes L."/>
            <person name="Hulme W."/>
            <person name="Husby E."/>
            <person name="Iliev I."/>
            <person name="Jaffe D."/>
            <person name="Jones C."/>
            <person name="Kamal M."/>
            <person name="Kamat A."/>
            <person name="Kamvysselis M."/>
            <person name="Karlsson E."/>
            <person name="Kells C."/>
            <person name="Kieu A."/>
            <person name="Kisner P."/>
            <person name="Kodira C."/>
            <person name="Kulbokas E."/>
            <person name="Labutti K."/>
            <person name="Lama D."/>
            <person name="Landers T."/>
            <person name="Leger J."/>
            <person name="Levine S."/>
            <person name="Lewis D."/>
            <person name="Lewis T."/>
            <person name="Lindblad-toh K."/>
            <person name="Liu X."/>
            <person name="Lokyitsang T."/>
            <person name="Lokyitsang Y."/>
            <person name="Lucien O."/>
            <person name="Lui A."/>
            <person name="Ma L.J."/>
            <person name="Mabbitt R."/>
            <person name="Macdonald J."/>
            <person name="Maclean C."/>
            <person name="Major J."/>
            <person name="Manning J."/>
            <person name="Marabella R."/>
            <person name="Maru K."/>
            <person name="Matthews C."/>
            <person name="Mauceli E."/>
            <person name="Mccarthy M."/>
            <person name="Mcdonough S."/>
            <person name="Mcghee T."/>
            <person name="Meldrim J."/>
            <person name="Meneus L."/>
            <person name="Mesirov J."/>
            <person name="Mihalev A."/>
            <person name="Mihova T."/>
            <person name="Mikkelsen T."/>
            <person name="Mlenga V."/>
            <person name="Moru K."/>
            <person name="Mozes J."/>
            <person name="Mulrain L."/>
            <person name="Munson G."/>
            <person name="Naylor J."/>
            <person name="Newes C."/>
            <person name="Nguyen C."/>
            <person name="Nguyen N."/>
            <person name="Nguyen T."/>
            <person name="Nicol R."/>
            <person name="Nielsen C."/>
            <person name="Nizzari M."/>
            <person name="Norbu C."/>
            <person name="Norbu N."/>
            <person name="O'donnell P."/>
            <person name="Okoawo O."/>
            <person name="O'leary S."/>
            <person name="Omotosho B."/>
            <person name="O'neill K."/>
            <person name="Osman S."/>
            <person name="Parker S."/>
            <person name="Perrin D."/>
            <person name="Phunkhang P."/>
            <person name="Piqani B."/>
            <person name="Purcell S."/>
            <person name="Rachupka T."/>
            <person name="Ramasamy U."/>
            <person name="Rameau R."/>
            <person name="Ray V."/>
            <person name="Raymond C."/>
            <person name="Retta R."/>
            <person name="Richardson S."/>
            <person name="Rise C."/>
            <person name="Rodriguez J."/>
            <person name="Rogers J."/>
            <person name="Rogov P."/>
            <person name="Rutman M."/>
            <person name="Schupbach R."/>
            <person name="Seaman C."/>
            <person name="Settipalli S."/>
            <person name="Sharpe T."/>
            <person name="Sheridan J."/>
            <person name="Sherpa N."/>
            <person name="Shi J."/>
            <person name="Smirnov S."/>
            <person name="Smith C."/>
            <person name="Sougnez C."/>
            <person name="Spencer B."/>
            <person name="Stalker J."/>
            <person name="Stange-thomann N."/>
            <person name="Stavropoulos S."/>
            <person name="Stetson K."/>
            <person name="Stone C."/>
            <person name="Stone S."/>
            <person name="Stubbs M."/>
            <person name="Talamas J."/>
            <person name="Tchuinga P."/>
            <person name="Tenzing P."/>
            <person name="Tesfaye S."/>
            <person name="Theodore J."/>
            <person name="Thoulutsang Y."/>
            <person name="Topham K."/>
            <person name="Towey S."/>
            <person name="Tsamla T."/>
            <person name="Tsomo N."/>
            <person name="Vallee D."/>
            <person name="Vassiliev H."/>
            <person name="Venkataraman V."/>
            <person name="Vinson J."/>
            <person name="Vo A."/>
            <person name="Wade C."/>
            <person name="Wang S."/>
            <person name="Wangchuk T."/>
            <person name="Wangdi T."/>
            <person name="Whittaker C."/>
            <person name="Wilkinson J."/>
            <person name="Wu Y."/>
            <person name="Wyman D."/>
            <person name="Yadav S."/>
            <person name="Yang S."/>
            <person name="Yang X."/>
            <person name="Yeager S."/>
            <person name="Yee E."/>
            <person name="Young G."/>
            <person name="Zainoun J."/>
            <person name="Zembeck L."/>
            <person name="Zimmer A."/>
            <person name="Zody M."/>
            <person name="Lander E."/>
        </authorList>
    </citation>
    <scope>NUCLEOTIDE SEQUENCE [LARGE SCALE GENOMIC DNA]</scope>
</reference>
<dbReference type="InParanoid" id="H2ZQR2"/>
<name>H2ZQR2_CIOSA</name>
<evidence type="ECO:0000256" key="3">
    <source>
        <dbReference type="ARBA" id="ARBA00005313"/>
    </source>
</evidence>
<dbReference type="InterPro" id="IPR042530">
    <property type="entry name" value="EME1/EME2_C"/>
</dbReference>
<dbReference type="PANTHER" id="PTHR21077">
    <property type="entry name" value="EME1 PROTEIN"/>
    <property type="match status" value="1"/>
</dbReference>
<keyword evidence="10" id="KW-0233">DNA recombination</keyword>
<keyword evidence="13" id="KW-0469">Meiosis</keyword>
<dbReference type="FunFam" id="1.10.150.670:FF:000002">
    <property type="entry name" value="Crossover junction endonuclease EME1"/>
    <property type="match status" value="1"/>
</dbReference>
<dbReference type="GO" id="GO:0005634">
    <property type="term" value="C:nucleus"/>
    <property type="evidence" value="ECO:0007669"/>
    <property type="project" value="UniProtKB-SubCell"/>
</dbReference>
<dbReference type="STRING" id="51511.ENSCSAVP00000019928"/>
<keyword evidence="4" id="KW-0540">Nuclease</keyword>
<keyword evidence="8" id="KW-0378">Hydrolase</keyword>
<dbReference type="AlphaFoldDB" id="H2ZQR2"/>
<evidence type="ECO:0000256" key="6">
    <source>
        <dbReference type="ARBA" id="ARBA00022759"/>
    </source>
</evidence>
<dbReference type="eggNOG" id="ENOG502R8ER">
    <property type="taxonomic scope" value="Eukaryota"/>
</dbReference>
<evidence type="ECO:0000256" key="10">
    <source>
        <dbReference type="ARBA" id="ARBA00023172"/>
    </source>
</evidence>
<dbReference type="GO" id="GO:0000712">
    <property type="term" value="P:resolution of meiotic recombination intermediates"/>
    <property type="evidence" value="ECO:0007669"/>
    <property type="project" value="TreeGrafter"/>
</dbReference>
<evidence type="ECO:0000256" key="8">
    <source>
        <dbReference type="ARBA" id="ARBA00022801"/>
    </source>
</evidence>
<evidence type="ECO:0000256" key="5">
    <source>
        <dbReference type="ARBA" id="ARBA00022723"/>
    </source>
</evidence>
<dbReference type="PANTHER" id="PTHR21077:SF5">
    <property type="entry name" value="CROSSOVER JUNCTION ENDONUCLEASE MMS4"/>
    <property type="match status" value="1"/>
</dbReference>
<dbReference type="InterPro" id="IPR033310">
    <property type="entry name" value="Mms4/EME1/EME2"/>
</dbReference>
<dbReference type="GeneTree" id="ENSGT00530000063937"/>
<proteinExistence type="inferred from homology"/>
<sequence>MKRNNIQFVNEKASVKVDALTGQGSTKVWKQMLLQMHNLSPDMADAIIKMYPTIHALMSAYQGCSCKDGENLLADIVIRRGFGTLLNNRKIGPELSKRIYKMMTCQNGSEIL</sequence>
<comment type="similarity">
    <text evidence="3">Belongs to the EME1/MMS4 family.</text>
</comment>
<dbReference type="Pfam" id="PF21292">
    <property type="entry name" value="EME1-MUS81_C"/>
    <property type="match status" value="1"/>
</dbReference>
<reference evidence="14" key="2">
    <citation type="submission" date="2025-08" db="UniProtKB">
        <authorList>
            <consortium name="Ensembl"/>
        </authorList>
    </citation>
    <scope>IDENTIFICATION</scope>
</reference>
<reference evidence="14" key="3">
    <citation type="submission" date="2025-09" db="UniProtKB">
        <authorList>
            <consortium name="Ensembl"/>
        </authorList>
    </citation>
    <scope>IDENTIFICATION</scope>
</reference>
<evidence type="ECO:0000256" key="4">
    <source>
        <dbReference type="ARBA" id="ARBA00022722"/>
    </source>
</evidence>
<dbReference type="GO" id="GO:0046872">
    <property type="term" value="F:metal ion binding"/>
    <property type="evidence" value="ECO:0007669"/>
    <property type="project" value="UniProtKB-KW"/>
</dbReference>
<dbReference type="GO" id="GO:0048476">
    <property type="term" value="C:Holliday junction resolvase complex"/>
    <property type="evidence" value="ECO:0007669"/>
    <property type="project" value="InterPro"/>
</dbReference>
<evidence type="ECO:0000256" key="7">
    <source>
        <dbReference type="ARBA" id="ARBA00022763"/>
    </source>
</evidence>
<keyword evidence="7" id="KW-0227">DNA damage</keyword>
<keyword evidence="11" id="KW-0234">DNA repair</keyword>
<evidence type="ECO:0000256" key="12">
    <source>
        <dbReference type="ARBA" id="ARBA00023242"/>
    </source>
</evidence>
<protein>
    <recommendedName>
        <fullName evidence="16">ERCC4 domain-containing protein</fullName>
    </recommendedName>
</protein>
<dbReference type="Gene3D" id="1.10.150.670">
    <property type="entry name" value="Crossover junction endonuclease EME1, DNA-binding domain"/>
    <property type="match status" value="1"/>
</dbReference>
<accession>H2ZQR2</accession>
<keyword evidence="12" id="KW-0539">Nucleus</keyword>
<evidence type="ECO:0008006" key="16">
    <source>
        <dbReference type="Google" id="ProtNLM"/>
    </source>
</evidence>
<evidence type="ECO:0000313" key="14">
    <source>
        <dbReference type="Ensembl" id="ENSCSAVP00000019928.1"/>
    </source>
</evidence>
<dbReference type="GO" id="GO:0031573">
    <property type="term" value="P:mitotic intra-S DNA damage checkpoint signaling"/>
    <property type="evidence" value="ECO:0007669"/>
    <property type="project" value="TreeGrafter"/>
</dbReference>
<comment type="cofactor">
    <cofactor evidence="1">
        <name>Mg(2+)</name>
        <dbReference type="ChEBI" id="CHEBI:18420"/>
    </cofactor>
</comment>
<keyword evidence="6" id="KW-0255">Endonuclease</keyword>
<keyword evidence="9" id="KW-0460">Magnesium</keyword>
<evidence type="ECO:0000256" key="2">
    <source>
        <dbReference type="ARBA" id="ARBA00004123"/>
    </source>
</evidence>
<dbReference type="HOGENOM" id="CLU_2365559_0_0_1"/>
<comment type="subcellular location">
    <subcellularLocation>
        <location evidence="2">Nucleus</location>
    </subcellularLocation>
</comment>
<keyword evidence="5" id="KW-0479">Metal-binding</keyword>
<evidence type="ECO:0000313" key="15">
    <source>
        <dbReference type="Proteomes" id="UP000007875"/>
    </source>
</evidence>
<dbReference type="GO" id="GO:0008821">
    <property type="term" value="F:crossover junction DNA endonuclease activity"/>
    <property type="evidence" value="ECO:0007669"/>
    <property type="project" value="TreeGrafter"/>
</dbReference>
<dbReference type="GO" id="GO:0006302">
    <property type="term" value="P:double-strand break repair"/>
    <property type="evidence" value="ECO:0007669"/>
    <property type="project" value="TreeGrafter"/>
</dbReference>
<keyword evidence="15" id="KW-1185">Reference proteome</keyword>
<dbReference type="Ensembl" id="ENSCSAVT00000020142.1">
    <property type="protein sequence ID" value="ENSCSAVP00000019928.1"/>
    <property type="gene ID" value="ENSCSAVG00000011703.1"/>
</dbReference>
<evidence type="ECO:0000256" key="13">
    <source>
        <dbReference type="ARBA" id="ARBA00023254"/>
    </source>
</evidence>
<dbReference type="GO" id="GO:0031297">
    <property type="term" value="P:replication fork processing"/>
    <property type="evidence" value="ECO:0007669"/>
    <property type="project" value="TreeGrafter"/>
</dbReference>
<dbReference type="OMA" id="IMAYRSN"/>
<dbReference type="Proteomes" id="UP000007875">
    <property type="component" value="Unassembled WGS sequence"/>
</dbReference>